<dbReference type="GO" id="GO:0003700">
    <property type="term" value="F:DNA-binding transcription factor activity"/>
    <property type="evidence" value="ECO:0007669"/>
    <property type="project" value="InterPro"/>
</dbReference>
<evidence type="ECO:0000313" key="5">
    <source>
        <dbReference type="Proteomes" id="UP000199628"/>
    </source>
</evidence>
<reference evidence="5" key="1">
    <citation type="submission" date="2016-10" db="EMBL/GenBank/DDBJ databases">
        <authorList>
            <person name="Varghese N."/>
            <person name="Submissions S."/>
        </authorList>
    </citation>
    <scope>NUCLEOTIDE SEQUENCE [LARGE SCALE GENOMIC DNA]</scope>
    <source>
        <strain evidence="5">CGMCC 1.9108</strain>
    </source>
</reference>
<organism evidence="4 5">
    <name type="scientific">Ruegeria marina</name>
    <dbReference type="NCBI Taxonomy" id="639004"/>
    <lineage>
        <taxon>Bacteria</taxon>
        <taxon>Pseudomonadati</taxon>
        <taxon>Pseudomonadota</taxon>
        <taxon>Alphaproteobacteria</taxon>
        <taxon>Rhodobacterales</taxon>
        <taxon>Roseobacteraceae</taxon>
        <taxon>Ruegeria</taxon>
    </lineage>
</organism>
<protein>
    <submittedName>
        <fullName evidence="4">Transcriptional regulator, AraC family with amidase-like domain</fullName>
    </submittedName>
</protein>
<dbReference type="PANTHER" id="PTHR43130">
    <property type="entry name" value="ARAC-FAMILY TRANSCRIPTIONAL REGULATOR"/>
    <property type="match status" value="1"/>
</dbReference>
<dbReference type="Pfam" id="PF12833">
    <property type="entry name" value="HTH_18"/>
    <property type="match status" value="1"/>
</dbReference>
<dbReference type="InterPro" id="IPR052158">
    <property type="entry name" value="INH-QAR"/>
</dbReference>
<dbReference type="InterPro" id="IPR002818">
    <property type="entry name" value="DJ-1/PfpI"/>
</dbReference>
<dbReference type="AlphaFoldDB" id="A0A1G6S020"/>
<dbReference type="EMBL" id="FMZV01000005">
    <property type="protein sequence ID" value="SDD10168.1"/>
    <property type="molecule type" value="Genomic_DNA"/>
</dbReference>
<dbReference type="SUPFAM" id="SSF52317">
    <property type="entry name" value="Class I glutamine amidotransferase-like"/>
    <property type="match status" value="1"/>
</dbReference>
<dbReference type="Gene3D" id="1.10.10.60">
    <property type="entry name" value="Homeodomain-like"/>
    <property type="match status" value="1"/>
</dbReference>
<name>A0A1G6S020_9RHOB</name>
<dbReference type="SUPFAM" id="SSF46689">
    <property type="entry name" value="Homeodomain-like"/>
    <property type="match status" value="2"/>
</dbReference>
<dbReference type="PROSITE" id="PS01124">
    <property type="entry name" value="HTH_ARAC_FAMILY_2"/>
    <property type="match status" value="1"/>
</dbReference>
<keyword evidence="2" id="KW-0804">Transcription</keyword>
<proteinExistence type="predicted"/>
<dbReference type="PANTHER" id="PTHR43130:SF3">
    <property type="entry name" value="HTH-TYPE TRANSCRIPTIONAL REGULATOR RV1931C"/>
    <property type="match status" value="1"/>
</dbReference>
<dbReference type="GO" id="GO:0043565">
    <property type="term" value="F:sequence-specific DNA binding"/>
    <property type="evidence" value="ECO:0007669"/>
    <property type="project" value="InterPro"/>
</dbReference>
<dbReference type="InterPro" id="IPR009057">
    <property type="entry name" value="Homeodomain-like_sf"/>
</dbReference>
<evidence type="ECO:0000313" key="4">
    <source>
        <dbReference type="EMBL" id="SDD10168.1"/>
    </source>
</evidence>
<evidence type="ECO:0000259" key="3">
    <source>
        <dbReference type="PROSITE" id="PS01124"/>
    </source>
</evidence>
<keyword evidence="5" id="KW-1185">Reference proteome</keyword>
<dbReference type="CDD" id="cd03136">
    <property type="entry name" value="GATase1_AraC_ArgR_like"/>
    <property type="match status" value="1"/>
</dbReference>
<dbReference type="STRING" id="639004.SAMN04488239_105126"/>
<dbReference type="InterPro" id="IPR029062">
    <property type="entry name" value="Class_I_gatase-like"/>
</dbReference>
<evidence type="ECO:0000256" key="1">
    <source>
        <dbReference type="ARBA" id="ARBA00023015"/>
    </source>
</evidence>
<gene>
    <name evidence="4" type="ORF">SAMN04488239_105126</name>
</gene>
<dbReference type="Gene3D" id="3.40.50.880">
    <property type="match status" value="1"/>
</dbReference>
<dbReference type="SMART" id="SM00342">
    <property type="entry name" value="HTH_ARAC"/>
    <property type="match status" value="1"/>
</dbReference>
<evidence type="ECO:0000256" key="2">
    <source>
        <dbReference type="ARBA" id="ARBA00023163"/>
    </source>
</evidence>
<dbReference type="Proteomes" id="UP000199628">
    <property type="component" value="Unassembled WGS sequence"/>
</dbReference>
<keyword evidence="1" id="KW-0805">Transcription regulation</keyword>
<sequence length="365" mass="40454">MLTRALLHSTVEACEPERLWKNPTLPFTPRIMTREPFVQKGASATLSLAYDGPPQDFRFLLLPKATMLAVAAAIEPLRIANQLTKQTLYTWHMMTEDGTPVTCSNGLRITPDQALAPLPQDAFGFVCAGVEPEKTCSPAVLAWLRREHRHGRSLGGICTGAFALARAGLLDGRRFTLHWENQPGFVEAFPALTPSANIYEVDGRITTCGGGNTAIDMMLALIEKQHGPNLAIMVADMCIHMRSGGKSPQRSAHSVAIGSRNKSLLKAIELMESELEDPFTNDDLCSRLNISRRQLERLFKRYLGQGPMAFYMDLRISRAFIYLNETNMTVAEIAAATGFANTSHLSRQFKARYGTSPHSFRRAWS</sequence>
<accession>A0A1G6S020</accession>
<feature type="domain" description="HTH araC/xylS-type" evidence="3">
    <location>
        <begin position="265"/>
        <end position="363"/>
    </location>
</feature>
<dbReference type="Pfam" id="PF01965">
    <property type="entry name" value="DJ-1_PfpI"/>
    <property type="match status" value="1"/>
</dbReference>
<dbReference type="InterPro" id="IPR018060">
    <property type="entry name" value="HTH_AraC"/>
</dbReference>